<accession>J7L7G8</accession>
<feature type="compositionally biased region" description="Basic residues" evidence="1">
    <location>
        <begin position="23"/>
        <end position="34"/>
    </location>
</feature>
<reference evidence="2 3" key="1">
    <citation type="journal article" date="2012" name="J. Bacteriol.">
        <title>Whole-Genome Sequence of Nocardiopsis alba Strain ATCC BAA-2165, Associated with Honeybees.</title>
        <authorList>
            <person name="Qiao J."/>
            <person name="Chen L."/>
            <person name="Li Y."/>
            <person name="Wang J."/>
            <person name="Zhang W."/>
            <person name="Chen S."/>
        </authorList>
    </citation>
    <scope>NUCLEOTIDE SEQUENCE [LARGE SCALE GENOMIC DNA]</scope>
    <source>
        <strain evidence="3">ATCC BAA-2165 / BE74</strain>
    </source>
</reference>
<dbReference type="Proteomes" id="UP000003779">
    <property type="component" value="Chromosome"/>
</dbReference>
<organism evidence="2 3">
    <name type="scientific">Nocardiopsis alba (strain ATCC BAA-2165 / BE74)</name>
    <dbReference type="NCBI Taxonomy" id="1205910"/>
    <lineage>
        <taxon>Bacteria</taxon>
        <taxon>Bacillati</taxon>
        <taxon>Actinomycetota</taxon>
        <taxon>Actinomycetes</taxon>
        <taxon>Streptosporangiales</taxon>
        <taxon>Nocardiopsidaceae</taxon>
        <taxon>Nocardiopsis</taxon>
    </lineage>
</organism>
<name>J7L7G8_NOCAA</name>
<sequence>MEGEHHRPGRSGPGEEPSLFRYCHPRRSRRRSSARVRVFEGGGRAPGDPPVFEARLDTRVGRDAPALYSEAEV</sequence>
<dbReference type="KEGG" id="nal:B005_1795"/>
<evidence type="ECO:0000313" key="2">
    <source>
        <dbReference type="EMBL" id="AFR06412.1"/>
    </source>
</evidence>
<feature type="region of interest" description="Disordered" evidence="1">
    <location>
        <begin position="1"/>
        <end position="53"/>
    </location>
</feature>
<dbReference type="HOGENOM" id="CLU_2701027_0_0_11"/>
<evidence type="ECO:0000256" key="1">
    <source>
        <dbReference type="SAM" id="MobiDB-lite"/>
    </source>
</evidence>
<dbReference type="EMBL" id="CP003788">
    <property type="protein sequence ID" value="AFR06412.1"/>
    <property type="molecule type" value="Genomic_DNA"/>
</dbReference>
<reference evidence="3" key="2">
    <citation type="submission" date="2012-08" db="EMBL/GenBank/DDBJ databases">
        <title>Whole-genome sequence of Nocardiopsis alba strain ATCC BAA-2165 associated with honeybees.</title>
        <authorList>
            <person name="Qiao J."/>
            <person name="Chen L."/>
            <person name="Li Y."/>
            <person name="Wang J."/>
            <person name="Zhang W."/>
            <person name="Chen S."/>
        </authorList>
    </citation>
    <scope>NUCLEOTIDE SEQUENCE [LARGE SCALE GENOMIC DNA]</scope>
    <source>
        <strain evidence="3">ATCC BAA-2165 / BE74</strain>
    </source>
</reference>
<evidence type="ECO:0000313" key="3">
    <source>
        <dbReference type="Proteomes" id="UP000003779"/>
    </source>
</evidence>
<dbReference type="AlphaFoldDB" id="J7L7G8"/>
<proteinExistence type="predicted"/>
<protein>
    <submittedName>
        <fullName evidence="2">Uncharacterized protein</fullName>
    </submittedName>
</protein>
<gene>
    <name evidence="2" type="ordered locus">B005_1795</name>
</gene>